<dbReference type="AlphaFoldDB" id="A0A0F9XLW7"/>
<dbReference type="GO" id="GO:0022857">
    <property type="term" value="F:transmembrane transporter activity"/>
    <property type="evidence" value="ECO:0007669"/>
    <property type="project" value="InterPro"/>
</dbReference>
<dbReference type="SUPFAM" id="SSF103473">
    <property type="entry name" value="MFS general substrate transporter"/>
    <property type="match status" value="1"/>
</dbReference>
<name>A0A0F9XLW7_9ZZZZ</name>
<dbReference type="Pfam" id="PF07690">
    <property type="entry name" value="MFS_1"/>
    <property type="match status" value="1"/>
</dbReference>
<dbReference type="CDD" id="cd17324">
    <property type="entry name" value="MFS_NepI_like"/>
    <property type="match status" value="1"/>
</dbReference>
<evidence type="ECO:0000313" key="8">
    <source>
        <dbReference type="EMBL" id="KKN93128.1"/>
    </source>
</evidence>
<feature type="transmembrane region" description="Helical" evidence="6">
    <location>
        <begin position="160"/>
        <end position="182"/>
    </location>
</feature>
<comment type="caution">
    <text evidence="8">The sequence shown here is derived from an EMBL/GenBank/DDBJ whole genome shotgun (WGS) entry which is preliminary data.</text>
</comment>
<dbReference type="PANTHER" id="PTHR43124:SF10">
    <property type="entry name" value="PURINE EFFLUX PUMP PBUE"/>
    <property type="match status" value="1"/>
</dbReference>
<feature type="transmembrane region" description="Helical" evidence="6">
    <location>
        <begin position="39"/>
        <end position="58"/>
    </location>
</feature>
<organism evidence="8">
    <name type="scientific">marine sediment metagenome</name>
    <dbReference type="NCBI Taxonomy" id="412755"/>
    <lineage>
        <taxon>unclassified sequences</taxon>
        <taxon>metagenomes</taxon>
        <taxon>ecological metagenomes</taxon>
    </lineage>
</organism>
<evidence type="ECO:0000256" key="5">
    <source>
        <dbReference type="ARBA" id="ARBA00023136"/>
    </source>
</evidence>
<feature type="domain" description="Major facilitator superfamily (MFS) profile" evidence="7">
    <location>
        <begin position="4"/>
        <end position="381"/>
    </location>
</feature>
<keyword evidence="2" id="KW-1003">Cell membrane</keyword>
<dbReference type="PANTHER" id="PTHR43124">
    <property type="entry name" value="PURINE EFFLUX PUMP PBUE"/>
    <property type="match status" value="1"/>
</dbReference>
<feature type="transmembrane region" description="Helical" evidence="6">
    <location>
        <begin position="203"/>
        <end position="222"/>
    </location>
</feature>
<feature type="transmembrane region" description="Helical" evidence="6">
    <location>
        <begin position="234"/>
        <end position="253"/>
    </location>
</feature>
<dbReference type="InterPro" id="IPR036259">
    <property type="entry name" value="MFS_trans_sf"/>
</dbReference>
<dbReference type="PROSITE" id="PS50850">
    <property type="entry name" value="MFS"/>
    <property type="match status" value="1"/>
</dbReference>
<evidence type="ECO:0000256" key="1">
    <source>
        <dbReference type="ARBA" id="ARBA00004651"/>
    </source>
</evidence>
<feature type="transmembrane region" description="Helical" evidence="6">
    <location>
        <begin position="357"/>
        <end position="377"/>
    </location>
</feature>
<evidence type="ECO:0000259" key="7">
    <source>
        <dbReference type="PROSITE" id="PS50850"/>
    </source>
</evidence>
<feature type="transmembrane region" description="Helical" evidence="6">
    <location>
        <begin position="95"/>
        <end position="121"/>
    </location>
</feature>
<evidence type="ECO:0000256" key="4">
    <source>
        <dbReference type="ARBA" id="ARBA00022989"/>
    </source>
</evidence>
<dbReference type="Gene3D" id="1.20.1250.20">
    <property type="entry name" value="MFS general substrate transporter like domains"/>
    <property type="match status" value="1"/>
</dbReference>
<dbReference type="InterPro" id="IPR011701">
    <property type="entry name" value="MFS"/>
</dbReference>
<dbReference type="GO" id="GO:0005886">
    <property type="term" value="C:plasma membrane"/>
    <property type="evidence" value="ECO:0007669"/>
    <property type="project" value="UniProtKB-SubCell"/>
</dbReference>
<evidence type="ECO:0000256" key="3">
    <source>
        <dbReference type="ARBA" id="ARBA00022692"/>
    </source>
</evidence>
<dbReference type="InterPro" id="IPR020846">
    <property type="entry name" value="MFS_dom"/>
</dbReference>
<evidence type="ECO:0000256" key="6">
    <source>
        <dbReference type="SAM" id="Phobius"/>
    </source>
</evidence>
<keyword evidence="5 6" id="KW-0472">Membrane</keyword>
<feature type="transmembrane region" description="Helical" evidence="6">
    <location>
        <begin position="70"/>
        <end position="89"/>
    </location>
</feature>
<protein>
    <recommendedName>
        <fullName evidence="7">Major facilitator superfamily (MFS) profile domain-containing protein</fullName>
    </recommendedName>
</protein>
<dbReference type="InterPro" id="IPR050189">
    <property type="entry name" value="MFS_Efflux_Transporters"/>
</dbReference>
<gene>
    <name evidence="8" type="ORF">LCGC14_0202170</name>
</gene>
<dbReference type="EMBL" id="LAZR01000089">
    <property type="protein sequence ID" value="KKN93128.1"/>
    <property type="molecule type" value="Genomic_DNA"/>
</dbReference>
<feature type="transmembrane region" description="Helical" evidence="6">
    <location>
        <begin position="330"/>
        <end position="351"/>
    </location>
</feature>
<sequence>MLIRILALTAATAAVGTQTFVFAGLLIELAAELGVSTATGGYLATAFALAYAITAPFIALRTGHIERRRLLWMALLSLALINLAAAWASSFTELLALRMVAGLAATLVIPVVPSTVALLFPPERRAQVLALVMGGMVLAFLFGMPLGSLVGSVFGWRSTFLVATALCLIAAISVRLALPAVASPDSTEWHLLRLGWQPQVRRLLLMTLTAFGATFCVVPYIARVVERVIGDTHKVALAQMLVGVGALCGVIIASRLGQLPNPGRILMRIFIAIGATQLLYSASMIWLPGQGLLSWIGLGVAVTLGAAALFTLSPLIQAQLVEAAPNGRQVVMALNGSMMFLGQGAGAAIGAQVTHLASLQMLGIAGASVAAVGWICARRLQSAGIPTMVEATD</sequence>
<feature type="transmembrane region" description="Helical" evidence="6">
    <location>
        <begin position="265"/>
        <end position="286"/>
    </location>
</feature>
<accession>A0A0F9XLW7</accession>
<proteinExistence type="predicted"/>
<keyword evidence="3 6" id="KW-0812">Transmembrane</keyword>
<feature type="transmembrane region" description="Helical" evidence="6">
    <location>
        <begin position="128"/>
        <end position="154"/>
    </location>
</feature>
<keyword evidence="4 6" id="KW-1133">Transmembrane helix</keyword>
<feature type="transmembrane region" description="Helical" evidence="6">
    <location>
        <begin position="292"/>
        <end position="318"/>
    </location>
</feature>
<comment type="subcellular location">
    <subcellularLocation>
        <location evidence="1">Cell membrane</location>
        <topology evidence="1">Multi-pass membrane protein</topology>
    </subcellularLocation>
</comment>
<evidence type="ECO:0000256" key="2">
    <source>
        <dbReference type="ARBA" id="ARBA00022475"/>
    </source>
</evidence>
<reference evidence="8" key="1">
    <citation type="journal article" date="2015" name="Nature">
        <title>Complex archaea that bridge the gap between prokaryotes and eukaryotes.</title>
        <authorList>
            <person name="Spang A."/>
            <person name="Saw J.H."/>
            <person name="Jorgensen S.L."/>
            <person name="Zaremba-Niedzwiedzka K."/>
            <person name="Martijn J."/>
            <person name="Lind A.E."/>
            <person name="van Eijk R."/>
            <person name="Schleper C."/>
            <person name="Guy L."/>
            <person name="Ettema T.J."/>
        </authorList>
    </citation>
    <scope>NUCLEOTIDE SEQUENCE</scope>
</reference>